<dbReference type="RefSeq" id="XP_022472647.1">
    <property type="nucleotide sequence ID" value="XM_022620847.1"/>
</dbReference>
<evidence type="ECO:0000313" key="2">
    <source>
        <dbReference type="EMBL" id="OHE95485.1"/>
    </source>
</evidence>
<proteinExistence type="predicted"/>
<dbReference type="OrthoDB" id="10328119at2759"/>
<dbReference type="AlphaFoldDB" id="A0A1G4B2C5"/>
<gene>
    <name evidence="2" type="ORF">CORC01_09218</name>
</gene>
<sequence length="56" mass="6155">MPAREVVYQLIAEDSTTELQTAPTEDSPELQRPAGCPASTGDWLRRTPALTRGWIA</sequence>
<organism evidence="2 3">
    <name type="scientific">Colletotrichum orchidophilum</name>
    <dbReference type="NCBI Taxonomy" id="1209926"/>
    <lineage>
        <taxon>Eukaryota</taxon>
        <taxon>Fungi</taxon>
        <taxon>Dikarya</taxon>
        <taxon>Ascomycota</taxon>
        <taxon>Pezizomycotina</taxon>
        <taxon>Sordariomycetes</taxon>
        <taxon>Hypocreomycetidae</taxon>
        <taxon>Glomerellales</taxon>
        <taxon>Glomerellaceae</taxon>
        <taxon>Colletotrichum</taxon>
    </lineage>
</organism>
<reference evidence="2 3" key="1">
    <citation type="submission" date="2016-09" db="EMBL/GenBank/DDBJ databases">
        <authorList>
            <person name="Capua I."/>
            <person name="De Benedictis P."/>
            <person name="Joannis T."/>
            <person name="Lombin L.H."/>
            <person name="Cattoli G."/>
        </authorList>
    </citation>
    <scope>NUCLEOTIDE SEQUENCE [LARGE SCALE GENOMIC DNA]</scope>
    <source>
        <strain evidence="2 3">IMI 309357</strain>
    </source>
</reference>
<dbReference type="Proteomes" id="UP000176998">
    <property type="component" value="Unassembled WGS sequence"/>
</dbReference>
<protein>
    <submittedName>
        <fullName evidence="2">Uncharacterized protein</fullName>
    </submittedName>
</protein>
<keyword evidence="3" id="KW-1185">Reference proteome</keyword>
<dbReference type="EMBL" id="MJBS01000082">
    <property type="protein sequence ID" value="OHE95485.1"/>
    <property type="molecule type" value="Genomic_DNA"/>
</dbReference>
<feature type="region of interest" description="Disordered" evidence="1">
    <location>
        <begin position="14"/>
        <end position="43"/>
    </location>
</feature>
<comment type="caution">
    <text evidence="2">The sequence shown here is derived from an EMBL/GenBank/DDBJ whole genome shotgun (WGS) entry which is preliminary data.</text>
</comment>
<name>A0A1G4B2C5_9PEZI</name>
<dbReference type="GeneID" id="34562357"/>
<accession>A0A1G4B2C5</accession>
<evidence type="ECO:0000313" key="3">
    <source>
        <dbReference type="Proteomes" id="UP000176998"/>
    </source>
</evidence>
<evidence type="ECO:0000256" key="1">
    <source>
        <dbReference type="SAM" id="MobiDB-lite"/>
    </source>
</evidence>